<dbReference type="HOGENOM" id="CLU_1489395_0_0_1"/>
<accession>A1DJ27</accession>
<proteinExistence type="predicted"/>
<dbReference type="KEGG" id="nfi:NFIA_093520"/>
<keyword evidence="2" id="KW-1185">Reference proteome</keyword>
<organism evidence="1 2">
    <name type="scientific">Neosartorya fischeri (strain ATCC 1020 / DSM 3700 / CBS 544.65 / FGSC A1164 / JCM 1740 / NRRL 181 / WB 181)</name>
    <name type="common">Aspergillus fischerianus</name>
    <dbReference type="NCBI Taxonomy" id="331117"/>
    <lineage>
        <taxon>Eukaryota</taxon>
        <taxon>Fungi</taxon>
        <taxon>Dikarya</taxon>
        <taxon>Ascomycota</taxon>
        <taxon>Pezizomycotina</taxon>
        <taxon>Eurotiomycetes</taxon>
        <taxon>Eurotiomycetidae</taxon>
        <taxon>Eurotiales</taxon>
        <taxon>Aspergillaceae</taxon>
        <taxon>Aspergillus</taxon>
        <taxon>Aspergillus subgen. Fumigati</taxon>
    </lineage>
</organism>
<reference evidence="2" key="1">
    <citation type="journal article" date="2008" name="PLoS Genet.">
        <title>Genomic islands in the pathogenic filamentous fungus Aspergillus fumigatus.</title>
        <authorList>
            <person name="Fedorova N.D."/>
            <person name="Khaldi N."/>
            <person name="Joardar V.S."/>
            <person name="Maiti R."/>
            <person name="Amedeo P."/>
            <person name="Anderson M.J."/>
            <person name="Crabtree J."/>
            <person name="Silva J.C."/>
            <person name="Badger J.H."/>
            <person name="Albarraq A."/>
            <person name="Angiuoli S."/>
            <person name="Bussey H."/>
            <person name="Bowyer P."/>
            <person name="Cotty P.J."/>
            <person name="Dyer P.S."/>
            <person name="Egan A."/>
            <person name="Galens K."/>
            <person name="Fraser-Liggett C.M."/>
            <person name="Haas B.J."/>
            <person name="Inman J.M."/>
            <person name="Kent R."/>
            <person name="Lemieux S."/>
            <person name="Malavazi I."/>
            <person name="Orvis J."/>
            <person name="Roemer T."/>
            <person name="Ronning C.M."/>
            <person name="Sundaram J.P."/>
            <person name="Sutton G."/>
            <person name="Turner G."/>
            <person name="Venter J.C."/>
            <person name="White O.R."/>
            <person name="Whitty B.R."/>
            <person name="Youngman P."/>
            <person name="Wolfe K.H."/>
            <person name="Goldman G.H."/>
            <person name="Wortman J.R."/>
            <person name="Jiang B."/>
            <person name="Denning D.W."/>
            <person name="Nierman W.C."/>
        </authorList>
    </citation>
    <scope>NUCLEOTIDE SEQUENCE [LARGE SCALE GENOMIC DNA]</scope>
    <source>
        <strain evidence="2">ATCC 1020 / DSM 3700 / CBS 544.65 / FGSC A1164 / JCM 1740 / NRRL 181 / WB 181</strain>
    </source>
</reference>
<dbReference type="eggNOG" id="ENOG502RNX0">
    <property type="taxonomic scope" value="Eukaryota"/>
</dbReference>
<gene>
    <name evidence="1" type="ORF">NFIA_093520</name>
</gene>
<dbReference type="GeneID" id="4587844"/>
<sequence length="181" mass="20591">MSEFKRRRDVKNGFAVFADLDKFLRNLSLLVYEFKCRRAMKAMAGIVMEYLLINGQSISDICASGKYSKEDIDSLHRHLKEKRPHLLAALTSCVDIQDVLLETGRIPDGAGLDDFVERVKEALETDREEAAQDNCIWASVRNSGPVIREKWEKAAPNGTAGNQWATPNLYSQCLQEQYFFL</sequence>
<dbReference type="OrthoDB" id="5416956at2759"/>
<dbReference type="Proteomes" id="UP000006702">
    <property type="component" value="Unassembled WGS sequence"/>
</dbReference>
<dbReference type="VEuPathDB" id="FungiDB:NFIA_093520"/>
<evidence type="ECO:0000313" key="1">
    <source>
        <dbReference type="EMBL" id="EAW19384.1"/>
    </source>
</evidence>
<dbReference type="EMBL" id="DS027696">
    <property type="protein sequence ID" value="EAW19384.1"/>
    <property type="molecule type" value="Genomic_DNA"/>
</dbReference>
<dbReference type="AlphaFoldDB" id="A1DJ27"/>
<protein>
    <submittedName>
        <fullName evidence="1">Uncharacterized protein</fullName>
    </submittedName>
</protein>
<evidence type="ECO:0000313" key="2">
    <source>
        <dbReference type="Proteomes" id="UP000006702"/>
    </source>
</evidence>
<name>A1DJ27_NEOFI</name>
<dbReference type="RefSeq" id="XP_001261281.1">
    <property type="nucleotide sequence ID" value="XM_001261280.1"/>
</dbReference>